<organism evidence="1 2">
    <name type="scientific">Ameca splendens</name>
    <dbReference type="NCBI Taxonomy" id="208324"/>
    <lineage>
        <taxon>Eukaryota</taxon>
        <taxon>Metazoa</taxon>
        <taxon>Chordata</taxon>
        <taxon>Craniata</taxon>
        <taxon>Vertebrata</taxon>
        <taxon>Euteleostomi</taxon>
        <taxon>Actinopterygii</taxon>
        <taxon>Neopterygii</taxon>
        <taxon>Teleostei</taxon>
        <taxon>Neoteleostei</taxon>
        <taxon>Acanthomorphata</taxon>
        <taxon>Ovalentaria</taxon>
        <taxon>Atherinomorphae</taxon>
        <taxon>Cyprinodontiformes</taxon>
        <taxon>Goodeidae</taxon>
        <taxon>Ameca</taxon>
    </lineage>
</organism>
<gene>
    <name evidence="1" type="ORF">AMECASPLE_005242</name>
</gene>
<name>A0ABV0YL54_9TELE</name>
<reference evidence="1 2" key="1">
    <citation type="submission" date="2021-06" db="EMBL/GenBank/DDBJ databases">
        <authorList>
            <person name="Palmer J.M."/>
        </authorList>
    </citation>
    <scope>NUCLEOTIDE SEQUENCE [LARGE SCALE GENOMIC DNA]</scope>
    <source>
        <strain evidence="1 2">AS_MEX2019</strain>
        <tissue evidence="1">Muscle</tissue>
    </source>
</reference>
<keyword evidence="2" id="KW-1185">Reference proteome</keyword>
<dbReference type="EMBL" id="JAHRIP010037856">
    <property type="protein sequence ID" value="MEQ2294567.1"/>
    <property type="molecule type" value="Genomic_DNA"/>
</dbReference>
<protein>
    <submittedName>
        <fullName evidence="1">Uncharacterized protein</fullName>
    </submittedName>
</protein>
<evidence type="ECO:0000313" key="2">
    <source>
        <dbReference type="Proteomes" id="UP001469553"/>
    </source>
</evidence>
<dbReference type="Proteomes" id="UP001469553">
    <property type="component" value="Unassembled WGS sequence"/>
</dbReference>
<comment type="caution">
    <text evidence="1">The sequence shown here is derived from an EMBL/GenBank/DDBJ whole genome shotgun (WGS) entry which is preliminary data.</text>
</comment>
<sequence length="72" mass="7772">MKEPSLVAFTIDHSSGRGGLVPISSRHWARGRVHPGQGASPTQDLFGSTALEEARVPGDNPYMHRENTQTAC</sequence>
<evidence type="ECO:0000313" key="1">
    <source>
        <dbReference type="EMBL" id="MEQ2294567.1"/>
    </source>
</evidence>
<accession>A0ABV0YL54</accession>
<proteinExistence type="predicted"/>